<dbReference type="Proteomes" id="UP000786811">
    <property type="component" value="Unassembled WGS sequence"/>
</dbReference>
<keyword evidence="1" id="KW-1133">Transmembrane helix</keyword>
<dbReference type="GO" id="GO:0006660">
    <property type="term" value="P:phosphatidylserine catabolic process"/>
    <property type="evidence" value="ECO:0007669"/>
    <property type="project" value="TreeGrafter"/>
</dbReference>
<gene>
    <name evidence="4" type="ORF">HICCMSTLAB_LOCUS3596</name>
</gene>
<proteinExistence type="predicted"/>
<protein>
    <submittedName>
        <fullName evidence="4">Similar to Abhd16a: Phosphatidylserine lipase ABHD16A (Rattus norvegicus)</fullName>
    </submittedName>
</protein>
<organism evidence="4 5">
    <name type="scientific">Cotesia congregata</name>
    <name type="common">Parasitoid wasp</name>
    <name type="synonym">Apanteles congregatus</name>
    <dbReference type="NCBI Taxonomy" id="51543"/>
    <lineage>
        <taxon>Eukaryota</taxon>
        <taxon>Metazoa</taxon>
        <taxon>Ecdysozoa</taxon>
        <taxon>Arthropoda</taxon>
        <taxon>Hexapoda</taxon>
        <taxon>Insecta</taxon>
        <taxon>Pterygota</taxon>
        <taxon>Neoptera</taxon>
        <taxon>Endopterygota</taxon>
        <taxon>Hymenoptera</taxon>
        <taxon>Apocrita</taxon>
        <taxon>Ichneumonoidea</taxon>
        <taxon>Braconidae</taxon>
        <taxon>Microgastrinae</taxon>
        <taxon>Cotesia</taxon>
    </lineage>
</organism>
<dbReference type="InterPro" id="IPR054518">
    <property type="entry name" value="ABHD16_N"/>
</dbReference>
<name>A0A8J2MKP0_COTCN</name>
<dbReference type="OrthoDB" id="6412627at2759"/>
<accession>A0A8J2MKP0</accession>
<dbReference type="GO" id="GO:0012505">
    <property type="term" value="C:endomembrane system"/>
    <property type="evidence" value="ECO:0007669"/>
    <property type="project" value="TreeGrafter"/>
</dbReference>
<evidence type="ECO:0000259" key="3">
    <source>
        <dbReference type="Pfam" id="PF22990"/>
    </source>
</evidence>
<dbReference type="Pfam" id="PF22990">
    <property type="entry name" value="ABHD16_N"/>
    <property type="match status" value="1"/>
</dbReference>
<keyword evidence="1" id="KW-0472">Membrane</keyword>
<dbReference type="EMBL" id="CAJNRD030001118">
    <property type="protein sequence ID" value="CAG5082567.1"/>
    <property type="molecule type" value="Genomic_DNA"/>
</dbReference>
<feature type="domain" description="AB hydrolase-1" evidence="2">
    <location>
        <begin position="275"/>
        <end position="359"/>
    </location>
</feature>
<keyword evidence="1" id="KW-0812">Transmembrane</keyword>
<feature type="transmembrane region" description="Helical" evidence="1">
    <location>
        <begin position="39"/>
        <end position="62"/>
    </location>
</feature>
<dbReference type="PANTHER" id="PTHR12277">
    <property type="entry name" value="ALPHA/BETA HYDROLASE DOMAIN-CONTAINING PROTEIN"/>
    <property type="match status" value="1"/>
</dbReference>
<reference evidence="4" key="1">
    <citation type="submission" date="2021-04" db="EMBL/GenBank/DDBJ databases">
        <authorList>
            <person name="Chebbi M.A.C M."/>
        </authorList>
    </citation>
    <scope>NUCLEOTIDE SEQUENCE</scope>
</reference>
<evidence type="ECO:0000256" key="1">
    <source>
        <dbReference type="SAM" id="Phobius"/>
    </source>
</evidence>
<dbReference type="SUPFAM" id="SSF53474">
    <property type="entry name" value="alpha/beta-Hydrolases"/>
    <property type="match status" value="1"/>
</dbReference>
<dbReference type="AlphaFoldDB" id="A0A8J2MKP0"/>
<dbReference type="PANTHER" id="PTHR12277:SF72">
    <property type="entry name" value="BAT5L PROTEIN"/>
    <property type="match status" value="1"/>
</dbReference>
<dbReference type="GO" id="GO:0047372">
    <property type="term" value="F:monoacylglycerol lipase activity"/>
    <property type="evidence" value="ECO:0007669"/>
    <property type="project" value="TreeGrafter"/>
</dbReference>
<sequence length="480" mass="54386">MSLLKTIWGCLFSPRLYKYQEITWKSYEPNGFERWGDHVVTSFATLWSLSIWAVPIISPFIFRRSYSLIDSVYTISRFVAGAGVIFIASLAVRGYARANNPTYLKFIKTLTKAQQAYNQESKEALLKYDFQFWAWPVDFEILSINRPNGKTRIVIQNSSRLARRGGKDLIMAVPCKIVSYIVANTVAIRLMYPGSLTIINFAMQSPMLQGRMDMLDAGGSRSKLRTVNKNDIDTMFIDRRHKSSNGHILVITCEGNCGFYETGIMTTPMNKGYSGSPFPDAEIDGMEAVMRYAVEKLGFPEERIIVYGWSIGGYTATWAAMNYPGIHGLVLDATFDDVLPLAISRMPAAIDGIVRTVIREYLNLNVVEQLKRYDGRVLLVRRTDDEIMCTPTNNLSDNRGNILLTKLLMYRYPNLLTKNTPATYPSSLGEDCDTVTKQQLVIYLANKYMEDQVSQHCSPLITELFHPGWDPLSTFKLRAT</sequence>
<dbReference type="GO" id="GO:0052651">
    <property type="term" value="P:monoacylglycerol catabolic process"/>
    <property type="evidence" value="ECO:0007669"/>
    <property type="project" value="TreeGrafter"/>
</dbReference>
<feature type="transmembrane region" description="Helical" evidence="1">
    <location>
        <begin position="74"/>
        <end position="96"/>
    </location>
</feature>
<evidence type="ECO:0000259" key="2">
    <source>
        <dbReference type="Pfam" id="PF00561"/>
    </source>
</evidence>
<dbReference type="Gene3D" id="3.40.50.1820">
    <property type="entry name" value="alpha/beta hydrolase"/>
    <property type="match status" value="1"/>
</dbReference>
<dbReference type="GO" id="GO:0004620">
    <property type="term" value="F:phospholipase activity"/>
    <property type="evidence" value="ECO:0007669"/>
    <property type="project" value="TreeGrafter"/>
</dbReference>
<evidence type="ECO:0000313" key="5">
    <source>
        <dbReference type="Proteomes" id="UP000786811"/>
    </source>
</evidence>
<evidence type="ECO:0000313" key="4">
    <source>
        <dbReference type="EMBL" id="CAG5082567.1"/>
    </source>
</evidence>
<keyword evidence="5" id="KW-1185">Reference proteome</keyword>
<feature type="domain" description="Phosphatidylserine Lipase ABHD16 N-terminal" evidence="3">
    <location>
        <begin position="6"/>
        <end position="131"/>
    </location>
</feature>
<comment type="caution">
    <text evidence="4">The sequence shown here is derived from an EMBL/GenBank/DDBJ whole genome shotgun (WGS) entry which is preliminary data.</text>
</comment>
<dbReference type="InterPro" id="IPR000073">
    <property type="entry name" value="AB_hydrolase_1"/>
</dbReference>
<dbReference type="Pfam" id="PF00561">
    <property type="entry name" value="Abhydrolase_1"/>
    <property type="match status" value="1"/>
</dbReference>
<dbReference type="InterPro" id="IPR029058">
    <property type="entry name" value="AB_hydrolase_fold"/>
</dbReference>